<dbReference type="GO" id="GO:0005739">
    <property type="term" value="C:mitochondrion"/>
    <property type="evidence" value="ECO:0007669"/>
    <property type="project" value="TreeGrafter"/>
</dbReference>
<protein>
    <recommendedName>
        <fullName evidence="2">Mitochondrial fission process protein 1</fullName>
    </recommendedName>
    <alternativeName>
        <fullName evidence="3">Mitochondrial 18 kDa protein</fullName>
    </alternativeName>
</protein>
<keyword evidence="4" id="KW-0472">Membrane</keyword>
<evidence type="ECO:0000313" key="5">
    <source>
        <dbReference type="EMBL" id="PIG83133.1"/>
    </source>
</evidence>
<dbReference type="Pfam" id="PF10558">
    <property type="entry name" value="MTP18"/>
    <property type="match status" value="1"/>
</dbReference>
<dbReference type="AlphaFoldDB" id="A0A2G7FRF0"/>
<evidence type="ECO:0000256" key="4">
    <source>
        <dbReference type="SAM" id="Phobius"/>
    </source>
</evidence>
<organism evidence="5 6">
    <name type="scientific">Aspergillus arachidicola</name>
    <dbReference type="NCBI Taxonomy" id="656916"/>
    <lineage>
        <taxon>Eukaryota</taxon>
        <taxon>Fungi</taxon>
        <taxon>Dikarya</taxon>
        <taxon>Ascomycota</taxon>
        <taxon>Pezizomycotina</taxon>
        <taxon>Eurotiomycetes</taxon>
        <taxon>Eurotiomycetidae</taxon>
        <taxon>Eurotiales</taxon>
        <taxon>Aspergillaceae</taxon>
        <taxon>Aspergillus</taxon>
        <taxon>Aspergillus subgen. Circumdati</taxon>
    </lineage>
</organism>
<gene>
    <name evidence="5" type="ORF">AARAC_001235</name>
</gene>
<dbReference type="STRING" id="656916.A0A2G7FRF0"/>
<proteinExistence type="inferred from homology"/>
<keyword evidence="4" id="KW-0812">Transmembrane</keyword>
<name>A0A2G7FRF0_9EURO</name>
<evidence type="ECO:0000256" key="3">
    <source>
        <dbReference type="ARBA" id="ARBA00029631"/>
    </source>
</evidence>
<evidence type="ECO:0000256" key="1">
    <source>
        <dbReference type="ARBA" id="ARBA00009224"/>
    </source>
</evidence>
<evidence type="ECO:0000256" key="2">
    <source>
        <dbReference type="ARBA" id="ARBA00017835"/>
    </source>
</evidence>
<dbReference type="PANTHER" id="PTHR11001:SF2">
    <property type="entry name" value="MITOCHONDRIAL FISSION PROCESS PROTEIN 1"/>
    <property type="match status" value="1"/>
</dbReference>
<dbReference type="EMBL" id="NEXV01000466">
    <property type="protein sequence ID" value="PIG83133.1"/>
    <property type="molecule type" value="Genomic_DNA"/>
</dbReference>
<accession>A0A2G7FRF0</accession>
<dbReference type="Proteomes" id="UP000231358">
    <property type="component" value="Unassembled WGS sequence"/>
</dbReference>
<dbReference type="InterPro" id="IPR019560">
    <property type="entry name" value="Mitochondrial_18_kDa_protein"/>
</dbReference>
<evidence type="ECO:0000313" key="6">
    <source>
        <dbReference type="Proteomes" id="UP000231358"/>
    </source>
</evidence>
<keyword evidence="6" id="KW-1185">Reference proteome</keyword>
<dbReference type="GO" id="GO:0000266">
    <property type="term" value="P:mitochondrial fission"/>
    <property type="evidence" value="ECO:0007669"/>
    <property type="project" value="TreeGrafter"/>
</dbReference>
<keyword evidence="4" id="KW-1133">Transmembrane helix</keyword>
<reference evidence="5 6" key="1">
    <citation type="submission" date="2017-05" db="EMBL/GenBank/DDBJ databases">
        <title>Genome sequence for an aflatoxigenic pathogen of Argentinian peanut, Aspergillus arachidicola.</title>
        <authorList>
            <person name="Moore G."/>
            <person name="Beltz S.B."/>
            <person name="Mack B.M."/>
        </authorList>
    </citation>
    <scope>NUCLEOTIDE SEQUENCE [LARGE SCALE GENOMIC DNA]</scope>
    <source>
        <strain evidence="5 6">CBS 117610</strain>
    </source>
</reference>
<feature type="transmembrane region" description="Helical" evidence="4">
    <location>
        <begin position="225"/>
        <end position="243"/>
    </location>
</feature>
<comment type="caution">
    <text evidence="5">The sequence shown here is derived from an EMBL/GenBank/DDBJ whole genome shotgun (WGS) entry which is preliminary data.</text>
</comment>
<comment type="similarity">
    <text evidence="1">Belongs to the MTFP1 family.</text>
</comment>
<dbReference type="PANTHER" id="PTHR11001">
    <property type="entry name" value="MITOCHONDRIAL FISSION PROCESS PROTEIN 1"/>
    <property type="match status" value="1"/>
</dbReference>
<sequence>MLWYSRENEGLDVYQNPIPRVTLPPALQSLVDRDEDEYFYEDIYPSYHIDCKDTPYRYTAYSNRIQTILFPSYNTGISESLRPAIHPYFVRCAYAISWAYVFGDIAHEGYKAYLRNRSLLAPLSNEYKDARDLTSGKDLKGQCRSKRKSYGDSQDYSVVADDTSDTLTPWPTIHAPLAEDYRAVMFKRAIFQSIASMALPAITIHSVVRYSGQLLKNSKNVFCRTWAPIGLAFICVPFLPFVFDRPVEKLVEWSFANIIIAPLARRQLEHSHLPQASSYT</sequence>